<evidence type="ECO:0000256" key="3">
    <source>
        <dbReference type="SAM" id="MobiDB-lite"/>
    </source>
</evidence>
<evidence type="ECO:0000313" key="6">
    <source>
        <dbReference type="Proteomes" id="UP001172155"/>
    </source>
</evidence>
<dbReference type="InterPro" id="IPR039764">
    <property type="entry name" value="HABP4/SERBP1-like"/>
</dbReference>
<reference evidence="5" key="1">
    <citation type="submission" date="2023-06" db="EMBL/GenBank/DDBJ databases">
        <title>Genome-scale phylogeny and comparative genomics of the fungal order Sordariales.</title>
        <authorList>
            <consortium name="Lawrence Berkeley National Laboratory"/>
            <person name="Hensen N."/>
            <person name="Bonometti L."/>
            <person name="Westerberg I."/>
            <person name="Brannstrom I.O."/>
            <person name="Guillou S."/>
            <person name="Cros-Aarteil S."/>
            <person name="Calhoun S."/>
            <person name="Haridas S."/>
            <person name="Kuo A."/>
            <person name="Mondo S."/>
            <person name="Pangilinan J."/>
            <person name="Riley R."/>
            <person name="LaButti K."/>
            <person name="Andreopoulos B."/>
            <person name="Lipzen A."/>
            <person name="Chen C."/>
            <person name="Yanf M."/>
            <person name="Daum C."/>
            <person name="Ng V."/>
            <person name="Clum A."/>
            <person name="Steindorff A."/>
            <person name="Ohm R."/>
            <person name="Martin F."/>
            <person name="Silar P."/>
            <person name="Natvig D."/>
            <person name="Lalanne C."/>
            <person name="Gautier V."/>
            <person name="Ament-velasquez S.L."/>
            <person name="Kruys A."/>
            <person name="Hutchinson M.I."/>
            <person name="Powell A.J."/>
            <person name="Barry K."/>
            <person name="Miller A.N."/>
            <person name="Grigoriev I.V."/>
            <person name="Debuchy R."/>
            <person name="Gladieux P."/>
            <person name="Thoren M.H."/>
            <person name="Johannesson H."/>
        </authorList>
    </citation>
    <scope>NUCLEOTIDE SEQUENCE</scope>
    <source>
        <strain evidence="5">SMH3187-1</strain>
    </source>
</reference>
<dbReference type="PANTHER" id="PTHR12299">
    <property type="entry name" value="HYALURONIC ACID-BINDING PROTEIN 4"/>
    <property type="match status" value="1"/>
</dbReference>
<dbReference type="AlphaFoldDB" id="A0AA40EHQ2"/>
<dbReference type="PANTHER" id="PTHR12299:SF17">
    <property type="entry name" value="AT19571P-RELATED"/>
    <property type="match status" value="1"/>
</dbReference>
<dbReference type="Gene3D" id="6.10.140.1040">
    <property type="match status" value="1"/>
</dbReference>
<keyword evidence="2" id="KW-0963">Cytoplasm</keyword>
<dbReference type="GO" id="GO:0005737">
    <property type="term" value="C:cytoplasm"/>
    <property type="evidence" value="ECO:0007669"/>
    <property type="project" value="UniProtKB-SubCell"/>
</dbReference>
<protein>
    <recommendedName>
        <fullName evidence="4">Hyaluronan/mRNA-binding protein domain-containing protein</fullName>
    </recommendedName>
</protein>
<feature type="compositionally biased region" description="Gly residues" evidence="3">
    <location>
        <begin position="153"/>
        <end position="167"/>
    </location>
</feature>
<evidence type="ECO:0000256" key="2">
    <source>
        <dbReference type="ARBA" id="ARBA00022490"/>
    </source>
</evidence>
<feature type="compositionally biased region" description="Basic and acidic residues" evidence="3">
    <location>
        <begin position="294"/>
        <end position="317"/>
    </location>
</feature>
<dbReference type="GO" id="GO:0003723">
    <property type="term" value="F:RNA binding"/>
    <property type="evidence" value="ECO:0007669"/>
    <property type="project" value="InterPro"/>
</dbReference>
<gene>
    <name evidence="5" type="ORF">B0T18DRAFT_250383</name>
</gene>
<dbReference type="InterPro" id="IPR006861">
    <property type="entry name" value="HABP4_PAIRBP1-bd"/>
</dbReference>
<dbReference type="SMART" id="SM01233">
    <property type="entry name" value="HABP4_PAI-RBP1"/>
    <property type="match status" value="1"/>
</dbReference>
<dbReference type="EMBL" id="JAUKUD010000007">
    <property type="protein sequence ID" value="KAK0738606.1"/>
    <property type="molecule type" value="Genomic_DNA"/>
</dbReference>
<feature type="compositionally biased region" description="Basic and acidic residues" evidence="3">
    <location>
        <begin position="129"/>
        <end position="149"/>
    </location>
</feature>
<accession>A0AA40EHQ2</accession>
<organism evidence="5 6">
    <name type="scientific">Schizothecium vesticola</name>
    <dbReference type="NCBI Taxonomy" id="314040"/>
    <lineage>
        <taxon>Eukaryota</taxon>
        <taxon>Fungi</taxon>
        <taxon>Dikarya</taxon>
        <taxon>Ascomycota</taxon>
        <taxon>Pezizomycotina</taxon>
        <taxon>Sordariomycetes</taxon>
        <taxon>Sordariomycetidae</taxon>
        <taxon>Sordariales</taxon>
        <taxon>Schizotheciaceae</taxon>
        <taxon>Schizothecium</taxon>
    </lineage>
</organism>
<evidence type="ECO:0000259" key="4">
    <source>
        <dbReference type="SMART" id="SM01233"/>
    </source>
</evidence>
<dbReference type="GO" id="GO:0005634">
    <property type="term" value="C:nucleus"/>
    <property type="evidence" value="ECO:0007669"/>
    <property type="project" value="TreeGrafter"/>
</dbReference>
<feature type="region of interest" description="Disordered" evidence="3">
    <location>
        <begin position="267"/>
        <end position="386"/>
    </location>
</feature>
<proteinExistence type="predicted"/>
<dbReference type="Pfam" id="PF09598">
    <property type="entry name" value="Stm1_N"/>
    <property type="match status" value="1"/>
</dbReference>
<dbReference type="InterPro" id="IPR019084">
    <property type="entry name" value="STM1-like_N"/>
</dbReference>
<comment type="caution">
    <text evidence="5">The sequence shown here is derived from an EMBL/GenBank/DDBJ whole genome shotgun (WGS) entry which is preliminary data.</text>
</comment>
<evidence type="ECO:0000256" key="1">
    <source>
        <dbReference type="ARBA" id="ARBA00004496"/>
    </source>
</evidence>
<comment type="subcellular location">
    <subcellularLocation>
        <location evidence="1">Cytoplasm</location>
    </subcellularLocation>
</comment>
<dbReference type="Proteomes" id="UP001172155">
    <property type="component" value="Unassembled WGS sequence"/>
</dbReference>
<name>A0AA40EHQ2_9PEZI</name>
<dbReference type="Pfam" id="PF04774">
    <property type="entry name" value="HABP4_PAI-RBP1"/>
    <property type="match status" value="1"/>
</dbReference>
<feature type="compositionally biased region" description="Gly residues" evidence="3">
    <location>
        <begin position="344"/>
        <end position="363"/>
    </location>
</feature>
<evidence type="ECO:0000313" key="5">
    <source>
        <dbReference type="EMBL" id="KAK0738606.1"/>
    </source>
</evidence>
<keyword evidence="6" id="KW-1185">Reference proteome</keyword>
<feature type="domain" description="Hyaluronan/mRNA-binding protein" evidence="4">
    <location>
        <begin position="170"/>
        <end position="265"/>
    </location>
</feature>
<feature type="compositionally biased region" description="Gly residues" evidence="3">
    <location>
        <begin position="318"/>
        <end position="336"/>
    </location>
</feature>
<feature type="region of interest" description="Disordered" evidence="3">
    <location>
        <begin position="79"/>
        <end position="186"/>
    </location>
</feature>
<sequence length="386" mass="41141">MSVASKVCRVDIPPAPVLTHTTSSSPRIIVRTLPLLRLVGLRPGQWLDRAALPPCAWMWNGELTRFPLQNLYDLLGNDIEDDSGPPAPVKTVEKTSTHTIKRNADGVAQTKAPVNTVPRRTGPGGNEGAFRDRQAGSDRNRGKPTDEAARGSPRGGFGARGRGGRGGRFPRTQDERHSRSGTVDTEKAIAAGWGATEGDAELKDEQAGEAIAQADKKETEQAAEEVPEEEEDKHITYDQYLAQVAEKKLALESEGALALRKANEGIKDNKKWANAKPLPKEEGEDYFAASGGKAKRERERKVKQVVELENRYIEPERTGGGGRGGGRGGPRGGSRGDGARGRGRGAPRGGEFRGGPRGGGAPRGGDSHSKPINASDESAFPSLGGK</sequence>